<feature type="non-terminal residue" evidence="1">
    <location>
        <position position="1"/>
    </location>
</feature>
<feature type="non-terminal residue" evidence="1">
    <location>
        <position position="56"/>
    </location>
</feature>
<evidence type="ECO:0000313" key="2">
    <source>
        <dbReference type="Proteomes" id="UP000054538"/>
    </source>
</evidence>
<dbReference type="Proteomes" id="UP000054538">
    <property type="component" value="Unassembled WGS sequence"/>
</dbReference>
<keyword evidence="2" id="KW-1185">Reference proteome</keyword>
<reference evidence="2" key="2">
    <citation type="submission" date="2015-01" db="EMBL/GenBank/DDBJ databases">
        <title>Evolutionary Origins and Diversification of the Mycorrhizal Mutualists.</title>
        <authorList>
            <consortium name="DOE Joint Genome Institute"/>
            <consortium name="Mycorrhizal Genomics Consortium"/>
            <person name="Kohler A."/>
            <person name="Kuo A."/>
            <person name="Nagy L.G."/>
            <person name="Floudas D."/>
            <person name="Copeland A."/>
            <person name="Barry K.W."/>
            <person name="Cichocki N."/>
            <person name="Veneault-Fourrey C."/>
            <person name="LaButti K."/>
            <person name="Lindquist E.A."/>
            <person name="Lipzen A."/>
            <person name="Lundell T."/>
            <person name="Morin E."/>
            <person name="Murat C."/>
            <person name="Riley R."/>
            <person name="Ohm R."/>
            <person name="Sun H."/>
            <person name="Tunlid A."/>
            <person name="Henrissat B."/>
            <person name="Grigoriev I.V."/>
            <person name="Hibbett D.S."/>
            <person name="Martin F."/>
        </authorList>
    </citation>
    <scope>NUCLEOTIDE SEQUENCE [LARGE SCALE GENOMIC DNA]</scope>
    <source>
        <strain evidence="2">Ve08.2h10</strain>
    </source>
</reference>
<protein>
    <submittedName>
        <fullName evidence="1">Uncharacterized protein</fullName>
    </submittedName>
</protein>
<dbReference type="HOGENOM" id="CLU_3019964_0_0_1"/>
<gene>
    <name evidence="1" type="ORF">PAXRUDRAFT_58629</name>
</gene>
<reference evidence="1 2" key="1">
    <citation type="submission" date="2014-04" db="EMBL/GenBank/DDBJ databases">
        <authorList>
            <consortium name="DOE Joint Genome Institute"/>
            <person name="Kuo A."/>
            <person name="Kohler A."/>
            <person name="Jargeat P."/>
            <person name="Nagy L.G."/>
            <person name="Floudas D."/>
            <person name="Copeland A."/>
            <person name="Barry K.W."/>
            <person name="Cichocki N."/>
            <person name="Veneault-Fourrey C."/>
            <person name="LaButti K."/>
            <person name="Lindquist E.A."/>
            <person name="Lipzen A."/>
            <person name="Lundell T."/>
            <person name="Morin E."/>
            <person name="Murat C."/>
            <person name="Sun H."/>
            <person name="Tunlid A."/>
            <person name="Henrissat B."/>
            <person name="Grigoriev I.V."/>
            <person name="Hibbett D.S."/>
            <person name="Martin F."/>
            <person name="Nordberg H.P."/>
            <person name="Cantor M.N."/>
            <person name="Hua S.X."/>
        </authorList>
    </citation>
    <scope>NUCLEOTIDE SEQUENCE [LARGE SCALE GENOMIC DNA]</scope>
    <source>
        <strain evidence="1 2">Ve08.2h10</strain>
    </source>
</reference>
<dbReference type="AlphaFoldDB" id="A0A0D0CEE8"/>
<sequence length="56" mass="6277">SKWAPENGHIIIKVFVPSTDDIWKLRVPHDITLFSFTSKVTSKLGLSIAFSGSCWD</sequence>
<proteinExistence type="predicted"/>
<dbReference type="InParanoid" id="A0A0D0CEE8"/>
<organism evidence="1 2">
    <name type="scientific">Paxillus rubicundulus Ve08.2h10</name>
    <dbReference type="NCBI Taxonomy" id="930991"/>
    <lineage>
        <taxon>Eukaryota</taxon>
        <taxon>Fungi</taxon>
        <taxon>Dikarya</taxon>
        <taxon>Basidiomycota</taxon>
        <taxon>Agaricomycotina</taxon>
        <taxon>Agaricomycetes</taxon>
        <taxon>Agaricomycetidae</taxon>
        <taxon>Boletales</taxon>
        <taxon>Paxilineae</taxon>
        <taxon>Paxillaceae</taxon>
        <taxon>Paxillus</taxon>
    </lineage>
</organism>
<name>A0A0D0CEE8_9AGAM</name>
<accession>A0A0D0CEE8</accession>
<evidence type="ECO:0000313" key="1">
    <source>
        <dbReference type="EMBL" id="KIK73883.1"/>
    </source>
</evidence>
<dbReference type="OrthoDB" id="2667096at2759"/>
<dbReference type="EMBL" id="KN829344">
    <property type="protein sequence ID" value="KIK73883.1"/>
    <property type="molecule type" value="Genomic_DNA"/>
</dbReference>